<protein>
    <submittedName>
        <fullName evidence="1">Uncharacterized protein</fullName>
    </submittedName>
</protein>
<organism evidence="1">
    <name type="scientific">Aphanomyces astaci</name>
    <name type="common">Crayfish plague agent</name>
    <dbReference type="NCBI Taxonomy" id="112090"/>
    <lineage>
        <taxon>Eukaryota</taxon>
        <taxon>Sar</taxon>
        <taxon>Stramenopiles</taxon>
        <taxon>Oomycota</taxon>
        <taxon>Saprolegniomycetes</taxon>
        <taxon>Saprolegniales</taxon>
        <taxon>Verrucalvaceae</taxon>
        <taxon>Aphanomyces</taxon>
    </lineage>
</organism>
<accession>W4GE79</accession>
<proteinExistence type="predicted"/>
<dbReference type="OrthoDB" id="99548at2759"/>
<dbReference type="GeneID" id="20810474"/>
<evidence type="ECO:0000313" key="1">
    <source>
        <dbReference type="EMBL" id="ETV77546.1"/>
    </source>
</evidence>
<dbReference type="AlphaFoldDB" id="W4GE79"/>
<name>W4GE79_APHAT</name>
<gene>
    <name evidence="1" type="ORF">H257_08478</name>
</gene>
<dbReference type="STRING" id="112090.W4GE79"/>
<dbReference type="EMBL" id="KI913132">
    <property type="protein sequence ID" value="ETV77546.1"/>
    <property type="molecule type" value="Genomic_DNA"/>
</dbReference>
<reference evidence="1" key="1">
    <citation type="submission" date="2013-12" db="EMBL/GenBank/DDBJ databases">
        <title>The Genome Sequence of Aphanomyces astaci APO3.</title>
        <authorList>
            <consortium name="The Broad Institute Genomics Platform"/>
            <person name="Russ C."/>
            <person name="Tyler B."/>
            <person name="van West P."/>
            <person name="Dieguez-Uribeondo J."/>
            <person name="Young S.K."/>
            <person name="Zeng Q."/>
            <person name="Gargeya S."/>
            <person name="Fitzgerald M."/>
            <person name="Abouelleil A."/>
            <person name="Alvarado L."/>
            <person name="Chapman S.B."/>
            <person name="Gainer-Dewar J."/>
            <person name="Goldberg J."/>
            <person name="Griggs A."/>
            <person name="Gujja S."/>
            <person name="Hansen M."/>
            <person name="Howarth C."/>
            <person name="Imamovic A."/>
            <person name="Ireland A."/>
            <person name="Larimer J."/>
            <person name="McCowan C."/>
            <person name="Murphy C."/>
            <person name="Pearson M."/>
            <person name="Poon T.W."/>
            <person name="Priest M."/>
            <person name="Roberts A."/>
            <person name="Saif S."/>
            <person name="Shea T."/>
            <person name="Sykes S."/>
            <person name="Wortman J."/>
            <person name="Nusbaum C."/>
            <person name="Birren B."/>
        </authorList>
    </citation>
    <scope>NUCLEOTIDE SEQUENCE [LARGE SCALE GENOMIC DNA]</scope>
    <source>
        <strain evidence="1">APO3</strain>
    </source>
</reference>
<dbReference type="VEuPathDB" id="FungiDB:H257_08478"/>
<sequence length="389" mass="42954">MPSSSSWTDAMVGHRVFCTFGDCPCGNAPFDATYLWECLDGAPPSTHLVSLGHRCFLQCCAAPKDVTTSRCTCNLVMRVAGRFTEDERAGFSCYSRVELAQQRGLEIGQDASATLNKDVLVTTRGRQVRTFGALAEPPLSECLFDVDVAAVASRFVLDQCKSDNLFVFKSYLVLGGAIVGWAQSSPFTIAIKAPIAVKPPLSMSIPAPLLEFIAICDCSSPHFSPDYFRMNKAFGRKELRCFPHCCPHHMPYNSCNVPLHVRLVFGNPRLCIVAARVELAISTLKLGDSVAMDALDHDSNWITGTTQNDENEVVYSFQASQQLGDRQVVMGWPYSWTSTASHTSREQLHVWTAYAFEHQSTPNALRVVAVWTSPAFSVGSYRRRRITDS</sequence>
<dbReference type="RefSeq" id="XP_009832656.1">
    <property type="nucleotide sequence ID" value="XM_009834354.1"/>
</dbReference>